<dbReference type="PROSITE" id="PS50893">
    <property type="entry name" value="ABC_TRANSPORTER_2"/>
    <property type="match status" value="1"/>
</dbReference>
<evidence type="ECO:0000313" key="6">
    <source>
        <dbReference type="Proteomes" id="UP000226179"/>
    </source>
</evidence>
<evidence type="ECO:0000256" key="1">
    <source>
        <dbReference type="ARBA" id="ARBA00022448"/>
    </source>
</evidence>
<dbReference type="InterPro" id="IPR003593">
    <property type="entry name" value="AAA+_ATPase"/>
</dbReference>
<dbReference type="GO" id="GO:0016887">
    <property type="term" value="F:ATP hydrolysis activity"/>
    <property type="evidence" value="ECO:0007669"/>
    <property type="project" value="InterPro"/>
</dbReference>
<dbReference type="AlphaFoldDB" id="A0A2B7YTV7"/>
<dbReference type="GO" id="GO:0005524">
    <property type="term" value="F:ATP binding"/>
    <property type="evidence" value="ECO:0007669"/>
    <property type="project" value="UniProtKB-KW"/>
</dbReference>
<evidence type="ECO:0000259" key="4">
    <source>
        <dbReference type="PROSITE" id="PS50893"/>
    </source>
</evidence>
<dbReference type="InterPro" id="IPR017871">
    <property type="entry name" value="ABC_transporter-like_CS"/>
</dbReference>
<gene>
    <name evidence="5" type="ORF">RN90_02925</name>
</gene>
<keyword evidence="2" id="KW-0547">Nucleotide-binding</keyword>
<organism evidence="5 6">
    <name type="scientific">Fusobacterium animalis</name>
    <dbReference type="NCBI Taxonomy" id="76859"/>
    <lineage>
        <taxon>Bacteria</taxon>
        <taxon>Fusobacteriati</taxon>
        <taxon>Fusobacteriota</taxon>
        <taxon>Fusobacteriia</taxon>
        <taxon>Fusobacteriales</taxon>
        <taxon>Fusobacteriaceae</taxon>
        <taxon>Fusobacterium</taxon>
    </lineage>
</organism>
<evidence type="ECO:0000313" key="5">
    <source>
        <dbReference type="EMBL" id="PGH24461.1"/>
    </source>
</evidence>
<feature type="domain" description="ABC transporter" evidence="4">
    <location>
        <begin position="6"/>
        <end position="240"/>
    </location>
</feature>
<dbReference type="CDD" id="cd03214">
    <property type="entry name" value="ABC_Iron-Siderophores_B12_Hemin"/>
    <property type="match status" value="1"/>
</dbReference>
<dbReference type="InterPro" id="IPR050153">
    <property type="entry name" value="Metal_Ion_Import_ABC"/>
</dbReference>
<protein>
    <submittedName>
        <fullName evidence="5">Iron ABC transporter ATP-binding protein</fullName>
    </submittedName>
</protein>
<dbReference type="InterPro" id="IPR027417">
    <property type="entry name" value="P-loop_NTPase"/>
</dbReference>
<dbReference type="EMBL" id="NJGJ01000001">
    <property type="protein sequence ID" value="PGH24461.1"/>
    <property type="molecule type" value="Genomic_DNA"/>
</dbReference>
<accession>A0A2B7YTV7</accession>
<keyword evidence="1" id="KW-0813">Transport</keyword>
<dbReference type="Proteomes" id="UP000226179">
    <property type="component" value="Unassembled WGS sequence"/>
</dbReference>
<dbReference type="PROSITE" id="PS00211">
    <property type="entry name" value="ABC_TRANSPORTER_1"/>
    <property type="match status" value="1"/>
</dbReference>
<dbReference type="InterPro" id="IPR003439">
    <property type="entry name" value="ABC_transporter-like_ATP-bd"/>
</dbReference>
<dbReference type="Pfam" id="PF00005">
    <property type="entry name" value="ABC_tran"/>
    <property type="match status" value="1"/>
</dbReference>
<evidence type="ECO:0000256" key="2">
    <source>
        <dbReference type="ARBA" id="ARBA00022741"/>
    </source>
</evidence>
<dbReference type="FunFam" id="3.40.50.300:FF:004333">
    <property type="entry name" value="Iron(III) ABC superfamily ATP binding cassette transporter, ABC protein"/>
    <property type="match status" value="1"/>
</dbReference>
<sequence>MVKMNLEIKNGNFSYTDGNPILKDINLKIDSGEIFTILGQNGIGKTTLLKCINGVLKWNSGEVFIDNKKVTSIKDLKNIAYVPQAHSFSFSYTVRELSIMGRAKYLNIFSTPSKSDYDIVEKVLDEMGILYLKDRKCSELSGGQLQLVFLARALVGEPKILILDEPESHLDFKNQTKILRTIVQLAKKKNITCIFNTHYPEYALRISDKSMLIGKDDYIIGKTSEIINEENLKKYFGINTKIIEIEDEKQKIKSVVITDNLEKE</sequence>
<evidence type="ECO:0000256" key="3">
    <source>
        <dbReference type="ARBA" id="ARBA00022840"/>
    </source>
</evidence>
<dbReference type="SUPFAM" id="SSF52540">
    <property type="entry name" value="P-loop containing nucleoside triphosphate hydrolases"/>
    <property type="match status" value="1"/>
</dbReference>
<keyword evidence="3 5" id="KW-0067">ATP-binding</keyword>
<dbReference type="SMART" id="SM00382">
    <property type="entry name" value="AAA"/>
    <property type="match status" value="1"/>
</dbReference>
<dbReference type="PANTHER" id="PTHR42734">
    <property type="entry name" value="METAL TRANSPORT SYSTEM ATP-BINDING PROTEIN TM_0124-RELATED"/>
    <property type="match status" value="1"/>
</dbReference>
<proteinExistence type="predicted"/>
<dbReference type="Gene3D" id="3.40.50.300">
    <property type="entry name" value="P-loop containing nucleotide triphosphate hydrolases"/>
    <property type="match status" value="1"/>
</dbReference>
<comment type="caution">
    <text evidence="5">The sequence shown here is derived from an EMBL/GenBank/DDBJ whole genome shotgun (WGS) entry which is preliminary data.</text>
</comment>
<name>A0A2B7YTV7_9FUSO</name>
<dbReference type="PANTHER" id="PTHR42734:SF19">
    <property type="entry name" value="IRON COMPOUNDS ABC TRANSPORTER, ATP-BINDING PROTEIN"/>
    <property type="match status" value="1"/>
</dbReference>
<reference evidence="5 6" key="1">
    <citation type="submission" date="2017-06" db="EMBL/GenBank/DDBJ databases">
        <title>Draft genome sequence of Fusobacterium nucleatum subsp. animalis KCOM 1280 (=ChDC F318).</title>
        <authorList>
            <person name="Kook J.-K."/>
            <person name="Park S.-N."/>
            <person name="Lim Y.K."/>
            <person name="Roh H."/>
        </authorList>
    </citation>
    <scope>NUCLEOTIDE SEQUENCE [LARGE SCALE GENOMIC DNA]</scope>
    <source>
        <strain evidence="6">KCOM 1280 ( ChDC F318)</strain>
    </source>
</reference>